<dbReference type="PANTHER" id="PTHR46456">
    <property type="entry name" value="DNA REPAIR PROTEIN RAD51 HOMOLOG 2"/>
    <property type="match status" value="1"/>
</dbReference>
<proteinExistence type="inferred from homology"/>
<comment type="caution">
    <text evidence="8">The sequence shown here is derived from an EMBL/GenBank/DDBJ whole genome shotgun (WGS) entry which is preliminary data.</text>
</comment>
<dbReference type="InterPro" id="IPR003593">
    <property type="entry name" value="AAA+_ATPase"/>
</dbReference>
<dbReference type="SUPFAM" id="SSF47789">
    <property type="entry name" value="C-terminal domain of RNA polymerase alpha subunit"/>
    <property type="match status" value="1"/>
</dbReference>
<keyword evidence="4" id="KW-0238">DNA-binding</keyword>
<dbReference type="InterPro" id="IPR030548">
    <property type="entry name" value="RAD51B"/>
</dbReference>
<evidence type="ECO:0000259" key="7">
    <source>
        <dbReference type="PROSITE" id="PS50162"/>
    </source>
</evidence>
<dbReference type="SMART" id="SM00382">
    <property type="entry name" value="AAA"/>
    <property type="match status" value="1"/>
</dbReference>
<evidence type="ECO:0000256" key="6">
    <source>
        <dbReference type="ARBA" id="ARBA00023242"/>
    </source>
</evidence>
<dbReference type="InterPro" id="IPR058766">
    <property type="entry name" value="HHH_XRCC3_RAD51B"/>
</dbReference>
<dbReference type="InterPro" id="IPR020588">
    <property type="entry name" value="RecA_ATP-bd"/>
</dbReference>
<organism evidence="8 9">
    <name type="scientific">Brassica napus</name>
    <name type="common">Rape</name>
    <dbReference type="NCBI Taxonomy" id="3708"/>
    <lineage>
        <taxon>Eukaryota</taxon>
        <taxon>Viridiplantae</taxon>
        <taxon>Streptophyta</taxon>
        <taxon>Embryophyta</taxon>
        <taxon>Tracheophyta</taxon>
        <taxon>Spermatophyta</taxon>
        <taxon>Magnoliopsida</taxon>
        <taxon>eudicotyledons</taxon>
        <taxon>Gunneridae</taxon>
        <taxon>Pentapetalae</taxon>
        <taxon>rosids</taxon>
        <taxon>malvids</taxon>
        <taxon>Brassicales</taxon>
        <taxon>Brassicaceae</taxon>
        <taxon>Brassiceae</taxon>
        <taxon>Brassica</taxon>
    </lineage>
</organism>
<gene>
    <name evidence="8" type="ORF">HID58_015696</name>
</gene>
<keyword evidence="3" id="KW-0227">DNA damage</keyword>
<dbReference type="Pfam" id="PF26169">
    <property type="entry name" value="HHH_XRCC3_RpoA"/>
    <property type="match status" value="1"/>
</dbReference>
<dbReference type="PANTHER" id="PTHR46456:SF1">
    <property type="entry name" value="DNA REPAIR PROTEIN RAD51 HOMOLOG 2"/>
    <property type="match status" value="1"/>
</dbReference>
<dbReference type="SUPFAM" id="SSF52540">
    <property type="entry name" value="P-loop containing nucleoside triphosphate hydrolases"/>
    <property type="match status" value="1"/>
</dbReference>
<dbReference type="Gene3D" id="3.40.50.300">
    <property type="entry name" value="P-loop containing nucleotide triphosphate hydrolases"/>
    <property type="match status" value="2"/>
</dbReference>
<evidence type="ECO:0000256" key="4">
    <source>
        <dbReference type="ARBA" id="ARBA00023125"/>
    </source>
</evidence>
<evidence type="ECO:0000256" key="1">
    <source>
        <dbReference type="ARBA" id="ARBA00004123"/>
    </source>
</evidence>
<dbReference type="Pfam" id="PF08423">
    <property type="entry name" value="Rad51"/>
    <property type="match status" value="1"/>
</dbReference>
<evidence type="ECO:0000313" key="9">
    <source>
        <dbReference type="Proteomes" id="UP000824890"/>
    </source>
</evidence>
<evidence type="ECO:0000256" key="2">
    <source>
        <dbReference type="ARBA" id="ARBA00007095"/>
    </source>
</evidence>
<dbReference type="PROSITE" id="PS50162">
    <property type="entry name" value="RECA_2"/>
    <property type="match status" value="1"/>
</dbReference>
<keyword evidence="9" id="KW-1185">Reference proteome</keyword>
<comment type="subcellular location">
    <subcellularLocation>
        <location evidence="1">Nucleus</location>
    </subcellularLocation>
</comment>
<name>A0ABQ8DKT2_BRANA</name>
<dbReference type="InterPro" id="IPR013632">
    <property type="entry name" value="Rad51_C"/>
</dbReference>
<evidence type="ECO:0000256" key="5">
    <source>
        <dbReference type="ARBA" id="ARBA00023172"/>
    </source>
</evidence>
<keyword evidence="5" id="KW-0233">DNA recombination</keyword>
<keyword evidence="6" id="KW-0539">Nucleus</keyword>
<dbReference type="CDD" id="cd19493">
    <property type="entry name" value="Rad51B"/>
    <property type="match status" value="1"/>
</dbReference>
<protein>
    <recommendedName>
        <fullName evidence="7">RecA family profile 1 domain-containing protein</fullName>
    </recommendedName>
</protein>
<dbReference type="InterPro" id="IPR027417">
    <property type="entry name" value="P-loop_NTPase"/>
</dbReference>
<evidence type="ECO:0000256" key="3">
    <source>
        <dbReference type="ARBA" id="ARBA00022763"/>
    </source>
</evidence>
<comment type="similarity">
    <text evidence="2">Belongs to the RecA family. RAD51 subfamily.</text>
</comment>
<dbReference type="EMBL" id="JAGKQM010000004">
    <property type="protein sequence ID" value="KAH0929969.1"/>
    <property type="molecule type" value="Genomic_DNA"/>
</dbReference>
<sequence>MANKLIGEMDLHKRISNIFAARNIITAKDALSMTEFELMELLDVGMKEIQSAVRLISEAASPPCLSARSLLEQKVENEHLSGHLPTHLKGLDSALCGGIPFGVLTELVGPPGIGKSQFCMKLALSASFPKAYGGLDGRVIYIDVESKFSSRRVIEMGLKSFPEVFHLKGMAQEMAGRILVLRPTSLSDFTQSSIQELKESILKNQVKLLVIDSMTALLSGENKPGAQRQQHQLGWHISFLKSLAEFARIPIVVTNQVRSQNRDETSQYSFQAKLKDGFQEHTRTYDSHLVAALGINWAHAVTIRLVLESKSGQRIIKVAKSPMSPPLAFPFHITSAGISLLSDEGTELKGPGINNIHARANMKDRFQEHTRTYDSHLVAALGINWDHAVTIRLVLEAKSGQRIIKVAKSPMSPPLAFPFHITSEGISLFSDDGAELKGPGINNIHARGIIL</sequence>
<evidence type="ECO:0000313" key="8">
    <source>
        <dbReference type="EMBL" id="KAH0929969.1"/>
    </source>
</evidence>
<feature type="domain" description="RecA family profile 1" evidence="7">
    <location>
        <begin position="80"/>
        <end position="257"/>
    </location>
</feature>
<dbReference type="Proteomes" id="UP000824890">
    <property type="component" value="Unassembled WGS sequence"/>
</dbReference>
<accession>A0ABQ8DKT2</accession>
<reference evidence="8 9" key="1">
    <citation type="submission" date="2021-05" db="EMBL/GenBank/DDBJ databases">
        <title>Genome Assembly of Synthetic Allotetraploid Brassica napus Reveals Homoeologous Exchanges between Subgenomes.</title>
        <authorList>
            <person name="Davis J.T."/>
        </authorList>
    </citation>
    <scope>NUCLEOTIDE SEQUENCE [LARGE SCALE GENOMIC DNA]</scope>
    <source>
        <strain evidence="9">cv. Da-Ae</strain>
        <tissue evidence="8">Seedling</tissue>
    </source>
</reference>